<dbReference type="RefSeq" id="WP_152282323.1">
    <property type="nucleotide sequence ID" value="NZ_WFLI01000008.1"/>
</dbReference>
<dbReference type="Proteomes" id="UP000468717">
    <property type="component" value="Unassembled WGS sequence"/>
</dbReference>
<evidence type="ECO:0000313" key="2">
    <source>
        <dbReference type="EMBL" id="KAB8065249.1"/>
    </source>
</evidence>
<keyword evidence="3" id="KW-1185">Reference proteome</keyword>
<protein>
    <submittedName>
        <fullName evidence="2">Uncharacterized protein</fullName>
    </submittedName>
</protein>
<feature type="compositionally biased region" description="Polar residues" evidence="1">
    <location>
        <begin position="1"/>
        <end position="14"/>
    </location>
</feature>
<name>A0A6I1I6C8_9BURK</name>
<reference evidence="2 3" key="1">
    <citation type="submission" date="2019-10" db="EMBL/GenBank/DDBJ databases">
        <title>Three novel species isolated from a subtropical stream in China.</title>
        <authorList>
            <person name="Lu H."/>
        </authorList>
    </citation>
    <scope>NUCLEOTIDE SEQUENCE [LARGE SCALE GENOMIC DNA]</scope>
    <source>
        <strain evidence="2 3">FT13W</strain>
    </source>
</reference>
<dbReference type="EMBL" id="WFLI01000008">
    <property type="protein sequence ID" value="KAB8065249.1"/>
    <property type="molecule type" value="Genomic_DNA"/>
</dbReference>
<organism evidence="2 3">
    <name type="scientific">Janthinobacterium violaceinigrum</name>
    <dbReference type="NCBI Taxonomy" id="2654252"/>
    <lineage>
        <taxon>Bacteria</taxon>
        <taxon>Pseudomonadati</taxon>
        <taxon>Pseudomonadota</taxon>
        <taxon>Betaproteobacteria</taxon>
        <taxon>Burkholderiales</taxon>
        <taxon>Oxalobacteraceae</taxon>
        <taxon>Janthinobacterium</taxon>
    </lineage>
</organism>
<sequence length="650" mass="71629">MLLGSPNYQQSQPQPELKLPPPRNPDIRPMLKQSADTPGASIMVVGYAAHGREQAGKSLEVVHAAMRKNTLKAGSTVILHVSGQADTAQHLKALAGLQLELQKSDINVVIAEAPKSYADAVRQGGLSGLGARWKRPEIDSLEQASLHQGMALGRAVFSDEEEIGALTTSRQGLEKLHSLDAGDLMNSLKDIVGAQAMKEKVRVLTDSNHALQHAASRVGVPKNHRLDQQQNDVMFKMKSKGPAGGPAASFRKYEAAVLEKMEAALGTIKAKSITSRADVRDKAVDYFLRNARNAAGPKIEGKTQGILCHDSVWDRDKGVKVKNIVYVSVQSNQDLIAAHIKKQMSKGEDTPPYYKETMFVFCGPEAVPGVDAVSLAQAADADGIADAGDVSNDSAAYLSEKGGSRAQLIKLEADGGNVPTITPEKFEEQLEEYIKFQFEKSVEKYESGNTTKDLHFRMGRTDTIVAAHDSLFPNSSKGSEKTGSVMYDQREKDYLAWKANRKFLEMMSRILKQFKEAEMQDGEIQDQPIEIKMSGKKEGTSLILKEWAKLTSSQEDTLKFLVGETEYGKNNGEKDKIQFLRMAHEFLHIAAKNDGVPADLKDDKAALKERNYKDFKTKKFIALRELEETIFEAYENDWKHQEAQNPAIGA</sequence>
<evidence type="ECO:0000256" key="1">
    <source>
        <dbReference type="SAM" id="MobiDB-lite"/>
    </source>
</evidence>
<feature type="region of interest" description="Disordered" evidence="1">
    <location>
        <begin position="1"/>
        <end position="28"/>
    </location>
</feature>
<gene>
    <name evidence="2" type="ORF">GCN75_09620</name>
</gene>
<evidence type="ECO:0000313" key="3">
    <source>
        <dbReference type="Proteomes" id="UP000468717"/>
    </source>
</evidence>
<accession>A0A6I1I6C8</accession>
<dbReference type="AlphaFoldDB" id="A0A6I1I6C8"/>
<comment type="caution">
    <text evidence="2">The sequence shown here is derived from an EMBL/GenBank/DDBJ whole genome shotgun (WGS) entry which is preliminary data.</text>
</comment>
<proteinExistence type="predicted"/>